<reference evidence="1" key="1">
    <citation type="submission" date="2014-09" db="EMBL/GenBank/DDBJ databases">
        <authorList>
            <person name="Magalhaes I.L.F."/>
            <person name="Oliveira U."/>
            <person name="Santos F.R."/>
            <person name="Vidigal T.H.D.A."/>
            <person name="Brescovit A.D."/>
            <person name="Santos A.J."/>
        </authorList>
    </citation>
    <scope>NUCLEOTIDE SEQUENCE</scope>
    <source>
        <tissue evidence="1">Shoot tissue taken approximately 20 cm above the soil surface</tissue>
    </source>
</reference>
<proteinExistence type="predicted"/>
<evidence type="ECO:0000313" key="1">
    <source>
        <dbReference type="EMBL" id="JAD59279.1"/>
    </source>
</evidence>
<dbReference type="EMBL" id="GBRH01238616">
    <property type="protein sequence ID" value="JAD59279.1"/>
    <property type="molecule type" value="Transcribed_RNA"/>
</dbReference>
<dbReference type="AlphaFoldDB" id="A0A0A9T5P6"/>
<reference evidence="1" key="2">
    <citation type="journal article" date="2015" name="Data Brief">
        <title>Shoot transcriptome of the giant reed, Arundo donax.</title>
        <authorList>
            <person name="Barrero R.A."/>
            <person name="Guerrero F.D."/>
            <person name="Moolhuijzen P."/>
            <person name="Goolsby J.A."/>
            <person name="Tidwell J."/>
            <person name="Bellgard S.E."/>
            <person name="Bellgard M.I."/>
        </authorList>
    </citation>
    <scope>NUCLEOTIDE SEQUENCE</scope>
    <source>
        <tissue evidence="1">Shoot tissue taken approximately 20 cm above the soil surface</tissue>
    </source>
</reference>
<sequence>MYPIGVACPHWQLHHFSIPWLSLRIFCCHKHHKLYSTTPSLIHHPAVNLFPAV</sequence>
<name>A0A0A9T5P6_ARUDO</name>
<protein>
    <submittedName>
        <fullName evidence="1">Uncharacterized protein</fullName>
    </submittedName>
</protein>
<accession>A0A0A9T5P6</accession>
<organism evidence="1">
    <name type="scientific">Arundo donax</name>
    <name type="common">Giant reed</name>
    <name type="synonym">Donax arundinaceus</name>
    <dbReference type="NCBI Taxonomy" id="35708"/>
    <lineage>
        <taxon>Eukaryota</taxon>
        <taxon>Viridiplantae</taxon>
        <taxon>Streptophyta</taxon>
        <taxon>Embryophyta</taxon>
        <taxon>Tracheophyta</taxon>
        <taxon>Spermatophyta</taxon>
        <taxon>Magnoliopsida</taxon>
        <taxon>Liliopsida</taxon>
        <taxon>Poales</taxon>
        <taxon>Poaceae</taxon>
        <taxon>PACMAD clade</taxon>
        <taxon>Arundinoideae</taxon>
        <taxon>Arundineae</taxon>
        <taxon>Arundo</taxon>
    </lineage>
</organism>